<dbReference type="EMBL" id="VCDI01000001">
    <property type="protein sequence ID" value="TLU74275.1"/>
    <property type="molecule type" value="Genomic_DNA"/>
</dbReference>
<accession>A0A5R9J9L7</accession>
<comment type="caution">
    <text evidence="2">The sequence shown here is derived from an EMBL/GenBank/DDBJ whole genome shotgun (WGS) entry which is preliminary data.</text>
</comment>
<evidence type="ECO:0000256" key="1">
    <source>
        <dbReference type="SAM" id="MobiDB-lite"/>
    </source>
</evidence>
<proteinExistence type="predicted"/>
<protein>
    <submittedName>
        <fullName evidence="2">Uncharacterized protein</fullName>
    </submittedName>
</protein>
<sequence>MLESSVVEVDGVFVGAAILHARTMRCSFFATHERVRALHGCTMPDLDAVRRRAAEQFRAAGRPHPQAAGLQTMPPPPPARFGRLPAQACR</sequence>
<evidence type="ECO:0000313" key="3">
    <source>
        <dbReference type="Proteomes" id="UP000305654"/>
    </source>
</evidence>
<dbReference type="RefSeq" id="WP_138324527.1">
    <property type="nucleotide sequence ID" value="NZ_VCDI01000001.1"/>
</dbReference>
<keyword evidence="3" id="KW-1185">Reference proteome</keyword>
<name>A0A5R9J9L7_9PROT</name>
<organism evidence="2 3">
    <name type="scientific">Lichenicoccus roseus</name>
    <dbReference type="NCBI Taxonomy" id="2683649"/>
    <lineage>
        <taxon>Bacteria</taxon>
        <taxon>Pseudomonadati</taxon>
        <taxon>Pseudomonadota</taxon>
        <taxon>Alphaproteobacteria</taxon>
        <taxon>Acetobacterales</taxon>
        <taxon>Acetobacteraceae</taxon>
        <taxon>Lichenicoccus</taxon>
    </lineage>
</organism>
<dbReference type="Proteomes" id="UP000305654">
    <property type="component" value="Unassembled WGS sequence"/>
</dbReference>
<feature type="region of interest" description="Disordered" evidence="1">
    <location>
        <begin position="58"/>
        <end position="90"/>
    </location>
</feature>
<dbReference type="AlphaFoldDB" id="A0A5R9J9L7"/>
<gene>
    <name evidence="2" type="ORF">FE263_03520</name>
</gene>
<reference evidence="2 3" key="1">
    <citation type="submission" date="2019-05" db="EMBL/GenBank/DDBJ databases">
        <authorList>
            <person name="Pankratov T."/>
            <person name="Grouzdev D."/>
        </authorList>
    </citation>
    <scope>NUCLEOTIDE SEQUENCE [LARGE SCALE GENOMIC DNA]</scope>
    <source>
        <strain evidence="2 3">KEBCLARHB70R</strain>
    </source>
</reference>
<dbReference type="OrthoDB" id="7277460at2"/>
<evidence type="ECO:0000313" key="2">
    <source>
        <dbReference type="EMBL" id="TLU74275.1"/>
    </source>
</evidence>